<dbReference type="PRINTS" id="PR01021">
    <property type="entry name" value="OMPADOMAIN"/>
</dbReference>
<dbReference type="PROSITE" id="PS51123">
    <property type="entry name" value="OMPA_2"/>
    <property type="match status" value="1"/>
</dbReference>
<evidence type="ECO:0000256" key="2">
    <source>
        <dbReference type="ARBA" id="ARBA00023136"/>
    </source>
</evidence>
<keyword evidence="3" id="KW-0998">Cell outer membrane</keyword>
<protein>
    <recommendedName>
        <fullName evidence="7">OmpA-like domain-containing protein</fullName>
    </recommendedName>
</protein>
<evidence type="ECO:0000256" key="5">
    <source>
        <dbReference type="SAM" id="MobiDB-lite"/>
    </source>
</evidence>
<organism evidence="8 9">
    <name type="scientific">Mucilaginibacter gynuensis</name>
    <dbReference type="NCBI Taxonomy" id="1302236"/>
    <lineage>
        <taxon>Bacteria</taxon>
        <taxon>Pseudomonadati</taxon>
        <taxon>Bacteroidota</taxon>
        <taxon>Sphingobacteriia</taxon>
        <taxon>Sphingobacteriales</taxon>
        <taxon>Sphingobacteriaceae</taxon>
        <taxon>Mucilaginibacter</taxon>
    </lineage>
</organism>
<evidence type="ECO:0000256" key="1">
    <source>
        <dbReference type="ARBA" id="ARBA00004442"/>
    </source>
</evidence>
<keyword evidence="2 4" id="KW-0472">Membrane</keyword>
<evidence type="ECO:0000313" key="9">
    <source>
        <dbReference type="Proteomes" id="UP001500582"/>
    </source>
</evidence>
<proteinExistence type="predicted"/>
<evidence type="ECO:0000256" key="3">
    <source>
        <dbReference type="ARBA" id="ARBA00023237"/>
    </source>
</evidence>
<comment type="subcellular location">
    <subcellularLocation>
        <location evidence="1">Cell outer membrane</location>
    </subcellularLocation>
</comment>
<gene>
    <name evidence="8" type="ORF">GCM10023149_01040</name>
</gene>
<feature type="domain" description="OmpA-like" evidence="7">
    <location>
        <begin position="315"/>
        <end position="430"/>
    </location>
</feature>
<evidence type="ECO:0000313" key="8">
    <source>
        <dbReference type="EMBL" id="GAA4307472.1"/>
    </source>
</evidence>
<dbReference type="PANTHER" id="PTHR30329">
    <property type="entry name" value="STATOR ELEMENT OF FLAGELLAR MOTOR COMPLEX"/>
    <property type="match status" value="1"/>
</dbReference>
<dbReference type="InterPro" id="IPR036737">
    <property type="entry name" value="OmpA-like_sf"/>
</dbReference>
<keyword evidence="9" id="KW-1185">Reference proteome</keyword>
<name>A0ABP8FMV9_9SPHI</name>
<comment type="caution">
    <text evidence="8">The sequence shown here is derived from an EMBL/GenBank/DDBJ whole genome shotgun (WGS) entry which is preliminary data.</text>
</comment>
<evidence type="ECO:0000256" key="4">
    <source>
        <dbReference type="PROSITE-ProRule" id="PRU00473"/>
    </source>
</evidence>
<keyword evidence="6" id="KW-0732">Signal</keyword>
<sequence length="430" mass="46380">MKYNLILCTALMLTISQASNAQFFNKLKKKAEAAVNDAIDGKPVNTPKVATKQPAQNTTPQPTQQAAPQANTEATTPAAPALTSYTKYDFVPGQTVIYSDNFATDAAGELPAGWNSNGNGAITRLNSFEGNWMRMDQQATYLPGKELASTDNFTLEFDLVLDLKSNGYGFPEFRFGMISTGKVPVGDNSLLSDQKGAKSFEVEISPSTNSSTSQLRFTSDKGRTSYFRSPVKSLENFSSFYGKVSHVAVQGQKERLRLWVNGDKIIDVPKAIPAGDILNQLFFVVGSSNYTNSQLGIYVGNIKVAQGAADLRNKLINEGHFSTTGILFDVNAATIKPESSGTLQEIAQVLKDNPTINITITGHTDSDGNAAANQKLSLSRAESVKNTFVSTYGIDEARLKIAGKGATVPVASNKTETGKAQNRRVEFTKI</sequence>
<feature type="region of interest" description="Disordered" evidence="5">
    <location>
        <begin position="38"/>
        <end position="78"/>
    </location>
</feature>
<feature type="compositionally biased region" description="Low complexity" evidence="5">
    <location>
        <begin position="53"/>
        <end position="78"/>
    </location>
</feature>
<dbReference type="PANTHER" id="PTHR30329:SF21">
    <property type="entry name" value="LIPOPROTEIN YIAD-RELATED"/>
    <property type="match status" value="1"/>
</dbReference>
<dbReference type="Pfam" id="PF00691">
    <property type="entry name" value="OmpA"/>
    <property type="match status" value="1"/>
</dbReference>
<evidence type="ECO:0000259" key="7">
    <source>
        <dbReference type="PROSITE" id="PS51123"/>
    </source>
</evidence>
<reference evidence="9" key="1">
    <citation type="journal article" date="2019" name="Int. J. Syst. Evol. Microbiol.">
        <title>The Global Catalogue of Microorganisms (GCM) 10K type strain sequencing project: providing services to taxonomists for standard genome sequencing and annotation.</title>
        <authorList>
            <consortium name="The Broad Institute Genomics Platform"/>
            <consortium name="The Broad Institute Genome Sequencing Center for Infectious Disease"/>
            <person name="Wu L."/>
            <person name="Ma J."/>
        </authorList>
    </citation>
    <scope>NUCLEOTIDE SEQUENCE [LARGE SCALE GENOMIC DNA]</scope>
    <source>
        <strain evidence="9">JCM 17705</strain>
    </source>
</reference>
<dbReference type="InterPro" id="IPR006665">
    <property type="entry name" value="OmpA-like"/>
</dbReference>
<dbReference type="Proteomes" id="UP001500582">
    <property type="component" value="Unassembled WGS sequence"/>
</dbReference>
<evidence type="ECO:0000256" key="6">
    <source>
        <dbReference type="SAM" id="SignalP"/>
    </source>
</evidence>
<accession>A0ABP8FMV9</accession>
<dbReference type="EMBL" id="BAABFT010000001">
    <property type="protein sequence ID" value="GAA4307472.1"/>
    <property type="molecule type" value="Genomic_DNA"/>
</dbReference>
<dbReference type="CDD" id="cd07185">
    <property type="entry name" value="OmpA_C-like"/>
    <property type="match status" value="1"/>
</dbReference>
<dbReference type="InterPro" id="IPR050330">
    <property type="entry name" value="Bact_OuterMem_StrucFunc"/>
</dbReference>
<dbReference type="Gene3D" id="3.30.1330.60">
    <property type="entry name" value="OmpA-like domain"/>
    <property type="match status" value="1"/>
</dbReference>
<dbReference type="SUPFAM" id="SSF103088">
    <property type="entry name" value="OmpA-like"/>
    <property type="match status" value="1"/>
</dbReference>
<feature type="signal peptide" evidence="6">
    <location>
        <begin position="1"/>
        <end position="20"/>
    </location>
</feature>
<dbReference type="InterPro" id="IPR006664">
    <property type="entry name" value="OMP_bac"/>
</dbReference>
<dbReference type="RefSeq" id="WP_345209013.1">
    <property type="nucleotide sequence ID" value="NZ_BAABFT010000001.1"/>
</dbReference>
<feature type="chain" id="PRO_5046414543" description="OmpA-like domain-containing protein" evidence="6">
    <location>
        <begin position="21"/>
        <end position="430"/>
    </location>
</feature>